<dbReference type="CDD" id="cd23767">
    <property type="entry name" value="IQCD"/>
    <property type="match status" value="3"/>
</dbReference>
<evidence type="ECO:0000259" key="2">
    <source>
        <dbReference type="PROSITE" id="PS50835"/>
    </source>
</evidence>
<feature type="region of interest" description="Disordered" evidence="1">
    <location>
        <begin position="511"/>
        <end position="555"/>
    </location>
</feature>
<gene>
    <name evidence="4" type="primary">LOC100366628</name>
</gene>
<dbReference type="InterPro" id="IPR036179">
    <property type="entry name" value="Ig-like_dom_sf"/>
</dbReference>
<dbReference type="SMART" id="SM00409">
    <property type="entry name" value="IG"/>
    <property type="match status" value="5"/>
</dbReference>
<feature type="region of interest" description="Disordered" evidence="1">
    <location>
        <begin position="789"/>
        <end position="817"/>
    </location>
</feature>
<dbReference type="GeneID" id="100366628"/>
<evidence type="ECO:0000256" key="1">
    <source>
        <dbReference type="SAM" id="MobiDB-lite"/>
    </source>
</evidence>
<feature type="compositionally biased region" description="Acidic residues" evidence="1">
    <location>
        <begin position="487"/>
        <end position="498"/>
    </location>
</feature>
<feature type="compositionally biased region" description="Polar residues" evidence="1">
    <location>
        <begin position="334"/>
        <end position="359"/>
    </location>
</feature>
<dbReference type="Pfam" id="PF00612">
    <property type="entry name" value="IQ"/>
    <property type="match status" value="3"/>
</dbReference>
<evidence type="ECO:0000313" key="3">
    <source>
        <dbReference type="Proteomes" id="UP000694865"/>
    </source>
</evidence>
<dbReference type="PANTHER" id="PTHR47633">
    <property type="entry name" value="IMMUNOGLOBULIN"/>
    <property type="match status" value="1"/>
</dbReference>
<dbReference type="SMART" id="SM00015">
    <property type="entry name" value="IQ"/>
    <property type="match status" value="3"/>
</dbReference>
<dbReference type="SUPFAM" id="SSF48726">
    <property type="entry name" value="Immunoglobulin"/>
    <property type="match status" value="5"/>
</dbReference>
<dbReference type="RefSeq" id="XP_006823005.1">
    <property type="nucleotide sequence ID" value="XM_006822942.1"/>
</dbReference>
<keyword evidence="3" id="KW-1185">Reference proteome</keyword>
<dbReference type="Gene3D" id="2.60.40.10">
    <property type="entry name" value="Immunoglobulins"/>
    <property type="match status" value="5"/>
</dbReference>
<feature type="domain" description="Ig-like" evidence="2">
    <location>
        <begin position="1"/>
        <end position="77"/>
    </location>
</feature>
<dbReference type="InterPro" id="IPR003599">
    <property type="entry name" value="Ig_sub"/>
</dbReference>
<dbReference type="InterPro" id="IPR007110">
    <property type="entry name" value="Ig-like_dom"/>
</dbReference>
<feature type="region of interest" description="Disordered" evidence="1">
    <location>
        <begin position="458"/>
        <end position="498"/>
    </location>
</feature>
<feature type="compositionally biased region" description="Basic and acidic residues" evidence="1">
    <location>
        <begin position="803"/>
        <end position="817"/>
    </location>
</feature>
<dbReference type="PROSITE" id="PS50096">
    <property type="entry name" value="IQ"/>
    <property type="match status" value="3"/>
</dbReference>
<sequence length="858" mass="94426">MPEPIITWFKDHKEIESGQHYEMIFEDDDTCSLIIQEAFLVDAGIYTCQASNICGRISCDAKLIVEGLGAESDTTLSRESSVEDLRSLSAPIYPRAKLTQAPKFSLPLRKKVAGEGDTVRLACTAQGTPEPIFMWFKNGIEITHDEHYKIKCQYGLCSLVIDDVTLSDSGKYVCKARNIDGETQTTCDVFIEESTEEDETYSYVRPSFQIPLKTQRVPEGQNAYFDVAVNGTPAPTTSWFKGDDAIQVTQTERISLEKKDGGRQTLVIRSVNQSDAGFYKIFAKSASGKASSTAELIVTEAEADIDSEGDDDVTHGRQKRRSKQTSLDERSPSRSKYSTESESTVSYKSKQRTSTPTTRKVTEEFYSEQSYSYETAVKQEVDEEIDIDLEDPEVAKAATKIQASFRGHKARKDTKDEVVKKAEVVKTESAKPAEDEEIDIDLEDPEVAKAATKIQASFRGHKARKDTKDEVAEKAEKAKTESAKPAEEEEIDIDLEDPEVAKAATKIQASFRGHKARKDTKDEVVKKAEEAKTESAKPAEARKDAKSEEETKAEKIKASIELDDREGDGEPVFVKGLKDTQVNDGDQLVLEVELKGAQPMDVGWLHGTEDVEDCEDFRYVNKGNVYQLVFAEIFPDDAGTYTCEALNDLGEAETSATITVVEPKDDKITVKSSISADEEDYFSPEFLETPKSLTVEEGQAAVFTAEVDGEPVPTVQWSKDGQAVSDGGRIKLKSTQFLHTLEIPMALSPDSGIYTCTVLNSKGKCQSEFELKVTQEDIDADKVTQVLKASEASGQEIPTGGTTKEETSGLDVSEEKHPVGAISTALSKLDPDAVTASVDGLEQLDFRGLLKQSEEGTS</sequence>
<dbReference type="Pfam" id="PF07679">
    <property type="entry name" value="I-set"/>
    <property type="match status" value="5"/>
</dbReference>
<dbReference type="InterPro" id="IPR000048">
    <property type="entry name" value="IQ_motif_EF-hand-BS"/>
</dbReference>
<dbReference type="InterPro" id="IPR003598">
    <property type="entry name" value="Ig_sub2"/>
</dbReference>
<dbReference type="InterPro" id="IPR013098">
    <property type="entry name" value="Ig_I-set"/>
</dbReference>
<feature type="domain" description="Ig-like" evidence="2">
    <location>
        <begin position="102"/>
        <end position="186"/>
    </location>
</feature>
<dbReference type="InterPro" id="IPR013783">
    <property type="entry name" value="Ig-like_fold"/>
</dbReference>
<proteinExistence type="predicted"/>
<dbReference type="PROSITE" id="PS50835">
    <property type="entry name" value="IG_LIKE"/>
    <property type="match status" value="5"/>
</dbReference>
<feature type="compositionally biased region" description="Basic and acidic residues" evidence="1">
    <location>
        <begin position="466"/>
        <end position="486"/>
    </location>
</feature>
<accession>A0ABM0MSL4</accession>
<protein>
    <submittedName>
        <fullName evidence="4">Myosin light chain kinase, smooth muscle-like isoform X1</fullName>
    </submittedName>
</protein>
<feature type="domain" description="Ig-like" evidence="2">
    <location>
        <begin position="571"/>
        <end position="659"/>
    </location>
</feature>
<name>A0ABM0MSL4_SACKO</name>
<feature type="domain" description="Ig-like" evidence="2">
    <location>
        <begin position="206"/>
        <end position="299"/>
    </location>
</feature>
<evidence type="ECO:0000313" key="4">
    <source>
        <dbReference type="RefSeq" id="XP_006823005.1"/>
    </source>
</evidence>
<feature type="compositionally biased region" description="Basic and acidic residues" evidence="1">
    <location>
        <begin position="519"/>
        <end position="555"/>
    </location>
</feature>
<dbReference type="Proteomes" id="UP000694865">
    <property type="component" value="Unplaced"/>
</dbReference>
<reference evidence="4" key="1">
    <citation type="submission" date="2025-08" db="UniProtKB">
        <authorList>
            <consortium name="RefSeq"/>
        </authorList>
    </citation>
    <scope>IDENTIFICATION</scope>
    <source>
        <tissue evidence="4">Testes</tissue>
    </source>
</reference>
<dbReference type="SMART" id="SM00408">
    <property type="entry name" value="IGc2"/>
    <property type="match status" value="5"/>
</dbReference>
<organism evidence="3 4">
    <name type="scientific">Saccoglossus kowalevskii</name>
    <name type="common">Acorn worm</name>
    <dbReference type="NCBI Taxonomy" id="10224"/>
    <lineage>
        <taxon>Eukaryota</taxon>
        <taxon>Metazoa</taxon>
        <taxon>Hemichordata</taxon>
        <taxon>Enteropneusta</taxon>
        <taxon>Harrimaniidae</taxon>
        <taxon>Saccoglossus</taxon>
    </lineage>
</organism>
<feature type="region of interest" description="Disordered" evidence="1">
    <location>
        <begin position="306"/>
        <end position="361"/>
    </location>
</feature>
<feature type="domain" description="Ig-like" evidence="2">
    <location>
        <begin position="684"/>
        <end position="774"/>
    </location>
</feature>
<dbReference type="Gene3D" id="1.20.5.190">
    <property type="match status" value="1"/>
</dbReference>